<protein>
    <recommendedName>
        <fullName evidence="3">Carbohydrate kinase PfkB domain-containing protein</fullName>
    </recommendedName>
</protein>
<feature type="domain" description="Carbohydrate kinase PfkB" evidence="3">
    <location>
        <begin position="14"/>
        <end position="276"/>
    </location>
</feature>
<dbReference type="InterPro" id="IPR011611">
    <property type="entry name" value="PfkB_dom"/>
</dbReference>
<dbReference type="SUPFAM" id="SSF53613">
    <property type="entry name" value="Ribokinase-like"/>
    <property type="match status" value="1"/>
</dbReference>
<evidence type="ECO:0000256" key="2">
    <source>
        <dbReference type="ARBA" id="ARBA00022777"/>
    </source>
</evidence>
<dbReference type="AlphaFoldDB" id="A0A381T907"/>
<gene>
    <name evidence="4" type="ORF">METZ01_LOCUS65509</name>
</gene>
<dbReference type="InterPro" id="IPR029056">
    <property type="entry name" value="Ribokinase-like"/>
</dbReference>
<dbReference type="PANTHER" id="PTHR10584">
    <property type="entry name" value="SUGAR KINASE"/>
    <property type="match status" value="1"/>
</dbReference>
<name>A0A381T907_9ZZZZ</name>
<keyword evidence="2" id="KW-0418">Kinase</keyword>
<organism evidence="4">
    <name type="scientific">marine metagenome</name>
    <dbReference type="NCBI Taxonomy" id="408172"/>
    <lineage>
        <taxon>unclassified sequences</taxon>
        <taxon>metagenomes</taxon>
        <taxon>ecological metagenomes</taxon>
    </lineage>
</organism>
<dbReference type="Gene3D" id="3.40.1190.20">
    <property type="match status" value="1"/>
</dbReference>
<keyword evidence="1" id="KW-0808">Transferase</keyword>
<feature type="non-terminal residue" evidence="4">
    <location>
        <position position="1"/>
    </location>
</feature>
<dbReference type="GO" id="GO:0016301">
    <property type="term" value="F:kinase activity"/>
    <property type="evidence" value="ECO:0007669"/>
    <property type="project" value="UniProtKB-KW"/>
</dbReference>
<dbReference type="PANTHER" id="PTHR10584:SF166">
    <property type="entry name" value="RIBOKINASE"/>
    <property type="match status" value="1"/>
</dbReference>
<accession>A0A381T907</accession>
<dbReference type="PROSITE" id="PS00584">
    <property type="entry name" value="PFKB_KINASES_2"/>
    <property type="match status" value="1"/>
</dbReference>
<sequence>VQAILTVGSVAFDSIKAPGGEVTGVVGGAATYFSVAASFFADVRMVAVVGEDFDDGRMQVFGGRSIDLTGLQRVPGETFRWKGEYSADLNSRETIYTHLNVFEQFRPVLPDAYRQTPFVFLANIHPALQLEVLRQVDAPRFVAADTMNFWIEGALDDLRAVLSRVDALVINDEEARQLSGEANLVKAARSIRAMGPKLLVIKRGESGVLMTRGQGFFAAPAMPLESVADPTGAGDTFAGGFMGYLASVGDLSDEAVNRAIIAGSALASFAVEDFGLGRLLGLRKEEVSDRLAEFKRLTDFKAL</sequence>
<evidence type="ECO:0000256" key="1">
    <source>
        <dbReference type="ARBA" id="ARBA00022679"/>
    </source>
</evidence>
<dbReference type="Pfam" id="PF00294">
    <property type="entry name" value="PfkB"/>
    <property type="match status" value="1"/>
</dbReference>
<evidence type="ECO:0000313" key="4">
    <source>
        <dbReference type="EMBL" id="SVA12655.1"/>
    </source>
</evidence>
<dbReference type="EMBL" id="UINC01004214">
    <property type="protein sequence ID" value="SVA12655.1"/>
    <property type="molecule type" value="Genomic_DNA"/>
</dbReference>
<dbReference type="InterPro" id="IPR002173">
    <property type="entry name" value="Carboh/pur_kinase_PfkB_CS"/>
</dbReference>
<reference evidence="4" key="1">
    <citation type="submission" date="2018-05" db="EMBL/GenBank/DDBJ databases">
        <authorList>
            <person name="Lanie J.A."/>
            <person name="Ng W.-L."/>
            <person name="Kazmierczak K.M."/>
            <person name="Andrzejewski T.M."/>
            <person name="Davidsen T.M."/>
            <person name="Wayne K.J."/>
            <person name="Tettelin H."/>
            <person name="Glass J.I."/>
            <person name="Rusch D."/>
            <person name="Podicherti R."/>
            <person name="Tsui H.-C.T."/>
            <person name="Winkler M.E."/>
        </authorList>
    </citation>
    <scope>NUCLEOTIDE SEQUENCE</scope>
</reference>
<dbReference type="GO" id="GO:0005829">
    <property type="term" value="C:cytosol"/>
    <property type="evidence" value="ECO:0007669"/>
    <property type="project" value="TreeGrafter"/>
</dbReference>
<evidence type="ECO:0000259" key="3">
    <source>
        <dbReference type="Pfam" id="PF00294"/>
    </source>
</evidence>
<proteinExistence type="predicted"/>